<reference evidence="15 16" key="1">
    <citation type="submission" date="2017-06" db="EMBL/GenBank/DDBJ databases">
        <title>Draft Genome Sequence of Natranaerobius trueperi halophilic, alkalithermophilic bacteria from soda lakes.</title>
        <authorList>
            <person name="Zhao B."/>
        </authorList>
    </citation>
    <scope>NUCLEOTIDE SEQUENCE [LARGE SCALE GENOMIC DNA]</scope>
    <source>
        <strain evidence="15 16">DSM 18760</strain>
    </source>
</reference>
<comment type="caution">
    <text evidence="15">The sequence shown here is derived from an EMBL/GenBank/DDBJ whole genome shotgun (WGS) entry which is preliminary data.</text>
</comment>
<dbReference type="Proteomes" id="UP000214588">
    <property type="component" value="Unassembled WGS sequence"/>
</dbReference>
<evidence type="ECO:0000256" key="9">
    <source>
        <dbReference type="HAMAP-Rule" id="MF_01925"/>
    </source>
</evidence>
<evidence type="ECO:0000313" key="15">
    <source>
        <dbReference type="EMBL" id="OWZ82801.1"/>
    </source>
</evidence>
<dbReference type="GO" id="GO:0055129">
    <property type="term" value="P:L-proline biosynthetic process"/>
    <property type="evidence" value="ECO:0007669"/>
    <property type="project" value="UniProtKB-UniRule"/>
</dbReference>
<dbReference type="PIRSF" id="PIRSF000193">
    <property type="entry name" value="Pyrrol-5-carb_rd"/>
    <property type="match status" value="1"/>
</dbReference>
<evidence type="ECO:0000256" key="4">
    <source>
        <dbReference type="ARBA" id="ARBA00022605"/>
    </source>
</evidence>
<dbReference type="PANTHER" id="PTHR11645:SF0">
    <property type="entry name" value="PYRROLINE-5-CARBOXYLATE REDUCTASE 3"/>
    <property type="match status" value="1"/>
</dbReference>
<evidence type="ECO:0000256" key="3">
    <source>
        <dbReference type="ARBA" id="ARBA00022490"/>
    </source>
</evidence>
<proteinExistence type="inferred from homology"/>
<feature type="binding site" evidence="11">
    <location>
        <begin position="14"/>
        <end position="19"/>
    </location>
    <ligand>
        <name>NADP(+)</name>
        <dbReference type="ChEBI" id="CHEBI:58349"/>
    </ligand>
</feature>
<dbReference type="InterPro" id="IPR053790">
    <property type="entry name" value="P5CR-like_CS"/>
</dbReference>
<dbReference type="Gene3D" id="3.40.50.720">
    <property type="entry name" value="NAD(P)-binding Rossmann-like Domain"/>
    <property type="match status" value="1"/>
</dbReference>
<dbReference type="Pfam" id="PF14748">
    <property type="entry name" value="P5CR_dimer"/>
    <property type="match status" value="1"/>
</dbReference>
<dbReference type="EC" id="1.5.1.2" evidence="9 10"/>
<dbReference type="InterPro" id="IPR000304">
    <property type="entry name" value="Pyrroline-COOH_reductase"/>
</dbReference>
<evidence type="ECO:0000313" key="16">
    <source>
        <dbReference type="Proteomes" id="UP000214588"/>
    </source>
</evidence>
<dbReference type="AlphaFoldDB" id="A0A226BV95"/>
<dbReference type="EMBL" id="NIQC01000041">
    <property type="protein sequence ID" value="OWZ82801.1"/>
    <property type="molecule type" value="Genomic_DNA"/>
</dbReference>
<dbReference type="FunFam" id="3.40.50.720:FF:000190">
    <property type="entry name" value="Pyrroline-5-carboxylate reductase"/>
    <property type="match status" value="1"/>
</dbReference>
<keyword evidence="5 9" id="KW-0641">Proline biosynthesis</keyword>
<dbReference type="InterPro" id="IPR028939">
    <property type="entry name" value="P5C_Rdtase_cat_N"/>
</dbReference>
<dbReference type="InterPro" id="IPR036291">
    <property type="entry name" value="NAD(P)-bd_dom_sf"/>
</dbReference>
<dbReference type="InterPro" id="IPR029036">
    <property type="entry name" value="P5CR_dimer"/>
</dbReference>
<comment type="similarity">
    <text evidence="2 9 12">Belongs to the pyrroline-5-carboxylate reductase family.</text>
</comment>
<keyword evidence="4 9" id="KW-0028">Amino-acid biosynthesis</keyword>
<dbReference type="SUPFAM" id="SSF51735">
    <property type="entry name" value="NAD(P)-binding Rossmann-fold domains"/>
    <property type="match status" value="1"/>
</dbReference>
<evidence type="ECO:0000256" key="6">
    <source>
        <dbReference type="ARBA" id="ARBA00022857"/>
    </source>
</evidence>
<dbReference type="PANTHER" id="PTHR11645">
    <property type="entry name" value="PYRROLINE-5-CARBOXYLATE REDUCTASE"/>
    <property type="match status" value="1"/>
</dbReference>
<comment type="subcellular location">
    <subcellularLocation>
        <location evidence="1 9">Cytoplasm</location>
    </subcellularLocation>
</comment>
<dbReference type="InterPro" id="IPR008927">
    <property type="entry name" value="6-PGluconate_DH-like_C_sf"/>
</dbReference>
<evidence type="ECO:0000256" key="1">
    <source>
        <dbReference type="ARBA" id="ARBA00004496"/>
    </source>
</evidence>
<evidence type="ECO:0000256" key="11">
    <source>
        <dbReference type="PIRSR" id="PIRSR000193-1"/>
    </source>
</evidence>
<comment type="function">
    <text evidence="8 9">Catalyzes the reduction of 1-pyrroline-5-carboxylate (PCA) to L-proline.</text>
</comment>
<dbReference type="GO" id="GO:0004735">
    <property type="term" value="F:pyrroline-5-carboxylate reductase activity"/>
    <property type="evidence" value="ECO:0007669"/>
    <property type="project" value="UniProtKB-UniRule"/>
</dbReference>
<evidence type="ECO:0000256" key="12">
    <source>
        <dbReference type="RuleBase" id="RU003903"/>
    </source>
</evidence>
<dbReference type="HAMAP" id="MF_01925">
    <property type="entry name" value="P5C_reductase"/>
    <property type="match status" value="1"/>
</dbReference>
<evidence type="ECO:0000259" key="13">
    <source>
        <dbReference type="Pfam" id="PF03807"/>
    </source>
</evidence>
<keyword evidence="6 9" id="KW-0521">NADP</keyword>
<evidence type="ECO:0000256" key="8">
    <source>
        <dbReference type="ARBA" id="ARBA00058118"/>
    </source>
</evidence>
<keyword evidence="7 9" id="KW-0560">Oxidoreductase</keyword>
<dbReference type="NCBIfam" id="TIGR00112">
    <property type="entry name" value="proC"/>
    <property type="match status" value="1"/>
</dbReference>
<accession>A0A226BV95</accession>
<comment type="catalytic activity">
    <reaction evidence="9">
        <text>L-proline + NAD(+) = (S)-1-pyrroline-5-carboxylate + NADH + 2 H(+)</text>
        <dbReference type="Rhea" id="RHEA:14105"/>
        <dbReference type="ChEBI" id="CHEBI:15378"/>
        <dbReference type="ChEBI" id="CHEBI:17388"/>
        <dbReference type="ChEBI" id="CHEBI:57540"/>
        <dbReference type="ChEBI" id="CHEBI:57945"/>
        <dbReference type="ChEBI" id="CHEBI:60039"/>
        <dbReference type="EC" id="1.5.1.2"/>
    </reaction>
</comment>
<keyword evidence="16" id="KW-1185">Reference proteome</keyword>
<dbReference type="Pfam" id="PF03807">
    <property type="entry name" value="F420_oxidored"/>
    <property type="match status" value="1"/>
</dbReference>
<dbReference type="Gene3D" id="1.10.3730.10">
    <property type="entry name" value="ProC C-terminal domain-like"/>
    <property type="match status" value="1"/>
</dbReference>
<gene>
    <name evidence="9 15" type="primary">proC</name>
    <name evidence="15" type="ORF">CDO51_12195</name>
</gene>
<protein>
    <recommendedName>
        <fullName evidence="9 10">Pyrroline-5-carboxylate reductase</fullName>
        <shortName evidence="9">P5C reductase</shortName>
        <shortName evidence="9">P5CR</shortName>
        <ecNumber evidence="9 10">1.5.1.2</ecNumber>
    </recommendedName>
    <alternativeName>
        <fullName evidence="9">PCA reductase</fullName>
    </alternativeName>
</protein>
<name>A0A226BV95_9FIRM</name>
<evidence type="ECO:0000256" key="10">
    <source>
        <dbReference type="NCBIfam" id="TIGR00112"/>
    </source>
</evidence>
<feature type="domain" description="Pyrroline-5-carboxylate reductase dimerisation" evidence="14">
    <location>
        <begin position="168"/>
        <end position="271"/>
    </location>
</feature>
<dbReference type="SUPFAM" id="SSF48179">
    <property type="entry name" value="6-phosphogluconate dehydrogenase C-terminal domain-like"/>
    <property type="match status" value="1"/>
</dbReference>
<feature type="domain" description="Pyrroline-5-carboxylate reductase catalytic N-terminal" evidence="13">
    <location>
        <begin position="10"/>
        <end position="105"/>
    </location>
</feature>
<dbReference type="FunFam" id="1.10.3730.10:FF:000001">
    <property type="entry name" value="Pyrroline-5-carboxylate reductase"/>
    <property type="match status" value="1"/>
</dbReference>
<evidence type="ECO:0000256" key="7">
    <source>
        <dbReference type="ARBA" id="ARBA00023002"/>
    </source>
</evidence>
<dbReference type="PROSITE" id="PS00521">
    <property type="entry name" value="P5CR"/>
    <property type="match status" value="1"/>
</dbReference>
<evidence type="ECO:0000256" key="2">
    <source>
        <dbReference type="ARBA" id="ARBA00005525"/>
    </source>
</evidence>
<evidence type="ECO:0000256" key="5">
    <source>
        <dbReference type="ARBA" id="ARBA00022650"/>
    </source>
</evidence>
<keyword evidence="3 9" id="KW-0963">Cytoplasm</keyword>
<organism evidence="15 16">
    <name type="scientific">Natranaerobius trueperi</name>
    <dbReference type="NCBI Taxonomy" id="759412"/>
    <lineage>
        <taxon>Bacteria</taxon>
        <taxon>Bacillati</taxon>
        <taxon>Bacillota</taxon>
        <taxon>Clostridia</taxon>
        <taxon>Natranaerobiales</taxon>
        <taxon>Natranaerobiaceae</taxon>
        <taxon>Natranaerobius</taxon>
    </lineage>
</organism>
<dbReference type="UniPathway" id="UPA00098">
    <property type="reaction ID" value="UER00361"/>
</dbReference>
<comment type="pathway">
    <text evidence="9 12">Amino-acid biosynthesis; L-proline biosynthesis; L-proline from L-glutamate 5-semialdehyde: step 1/1.</text>
</comment>
<evidence type="ECO:0000259" key="14">
    <source>
        <dbReference type="Pfam" id="PF14748"/>
    </source>
</evidence>
<dbReference type="GO" id="GO:0005737">
    <property type="term" value="C:cytoplasm"/>
    <property type="evidence" value="ECO:0007669"/>
    <property type="project" value="UniProtKB-SubCell"/>
</dbReference>
<comment type="catalytic activity">
    <reaction evidence="9 12">
        <text>L-proline + NADP(+) = (S)-1-pyrroline-5-carboxylate + NADPH + 2 H(+)</text>
        <dbReference type="Rhea" id="RHEA:14109"/>
        <dbReference type="ChEBI" id="CHEBI:15378"/>
        <dbReference type="ChEBI" id="CHEBI:17388"/>
        <dbReference type="ChEBI" id="CHEBI:57783"/>
        <dbReference type="ChEBI" id="CHEBI:58349"/>
        <dbReference type="ChEBI" id="CHEBI:60039"/>
        <dbReference type="EC" id="1.5.1.2"/>
    </reaction>
</comment>
<sequence length="288" mass="31192">MMNLNNPNLKVGVIGVGNMGQSLIKGFIDSKTLPAENVVVFNRSKEKVINLQESHNVTEASSIEELVDQCNVIFLSIKPQDLSNLLENISNKDIDNKIFVSVVVGVSISFIEEKLDSTAKVIRLMPNTPCLIGHGVTAMAYNNRTDNQEIKLVSDLVKSTGEVIEVSEEQMDAVTGLSGSGPAYVFMLIQALTSGGVKQGLSHEQSKILAAQTVQGAAKMVLETDKHPEELKDMVSSPGGTTIQAVQYLEDNAIRGAFMKAVELSSHRAYEIKQGSQQGNDDSDNKQD</sequence>